<keyword evidence="1" id="KW-1133">Transmembrane helix</keyword>
<feature type="domain" description="Ubiquitin-like" evidence="2">
    <location>
        <begin position="1"/>
        <end position="50"/>
    </location>
</feature>
<dbReference type="Gene3D" id="3.10.20.90">
    <property type="entry name" value="Phosphatidylinositol 3-kinase Catalytic Subunit, Chain A, domain 1"/>
    <property type="match status" value="1"/>
</dbReference>
<proteinExistence type="predicted"/>
<keyword evidence="4" id="KW-1185">Reference proteome</keyword>
<sequence length="193" mass="20622">MDMTGSKFTLNASPTTTIHNLKLSSYRLHSIPPPQQRLVYMGKALNAAATSLRMAVNGIPSNANGRGGDGRPDEAANLTDSEMRDLADDLTETVENRRRVKMLGALLILVSLMQLLTLFTILAGIQSEPNPSSAGYGGAAVDCSDPVNCHSPPSESSAAYVQRKWKNADFVDLAISVMGVWVGMTGLKASQDE</sequence>
<evidence type="ECO:0000313" key="4">
    <source>
        <dbReference type="Proteomes" id="UP001165082"/>
    </source>
</evidence>
<reference evidence="3" key="1">
    <citation type="submission" date="2022-07" db="EMBL/GenBank/DDBJ databases">
        <title>Genome analysis of Parmales, a sister group of diatoms, reveals the evolutionary specialization of diatoms from phago-mixotrophs to photoautotrophs.</title>
        <authorList>
            <person name="Ban H."/>
            <person name="Sato S."/>
            <person name="Yoshikawa S."/>
            <person name="Kazumasa Y."/>
            <person name="Nakamura Y."/>
            <person name="Ichinomiya M."/>
            <person name="Saitoh K."/>
            <person name="Sato N."/>
            <person name="Blanc-Mathieu R."/>
            <person name="Endo H."/>
            <person name="Kuwata A."/>
            <person name="Ogata H."/>
        </authorList>
    </citation>
    <scope>NUCLEOTIDE SEQUENCE</scope>
</reference>
<name>A0A9W6ZUR2_9STRA</name>
<feature type="transmembrane region" description="Helical" evidence="1">
    <location>
        <begin position="103"/>
        <end position="125"/>
    </location>
</feature>
<dbReference type="PROSITE" id="PS50053">
    <property type="entry name" value="UBIQUITIN_2"/>
    <property type="match status" value="1"/>
</dbReference>
<dbReference type="SUPFAM" id="SSF54236">
    <property type="entry name" value="Ubiquitin-like"/>
    <property type="match status" value="1"/>
</dbReference>
<protein>
    <recommendedName>
        <fullName evidence="2">Ubiquitin-like domain-containing protein</fullName>
    </recommendedName>
</protein>
<dbReference type="Proteomes" id="UP001165082">
    <property type="component" value="Unassembled WGS sequence"/>
</dbReference>
<evidence type="ECO:0000256" key="1">
    <source>
        <dbReference type="SAM" id="Phobius"/>
    </source>
</evidence>
<keyword evidence="1" id="KW-0472">Membrane</keyword>
<dbReference type="OrthoDB" id="200226at2759"/>
<accession>A0A9W6ZUR2</accession>
<dbReference type="InterPro" id="IPR029071">
    <property type="entry name" value="Ubiquitin-like_domsf"/>
</dbReference>
<dbReference type="AlphaFoldDB" id="A0A9W6ZUR2"/>
<dbReference type="EMBL" id="BRXZ01000905">
    <property type="protein sequence ID" value="GMH57150.1"/>
    <property type="molecule type" value="Genomic_DNA"/>
</dbReference>
<feature type="non-terminal residue" evidence="3">
    <location>
        <position position="1"/>
    </location>
</feature>
<dbReference type="CDD" id="cd17039">
    <property type="entry name" value="Ubl_ubiquitin_like"/>
    <property type="match status" value="1"/>
</dbReference>
<gene>
    <name evidence="3" type="ORF">TrRE_jg12310</name>
</gene>
<evidence type="ECO:0000313" key="3">
    <source>
        <dbReference type="EMBL" id="GMH57150.1"/>
    </source>
</evidence>
<organism evidence="3 4">
    <name type="scientific">Triparma retinervis</name>
    <dbReference type="NCBI Taxonomy" id="2557542"/>
    <lineage>
        <taxon>Eukaryota</taxon>
        <taxon>Sar</taxon>
        <taxon>Stramenopiles</taxon>
        <taxon>Ochrophyta</taxon>
        <taxon>Bolidophyceae</taxon>
        <taxon>Parmales</taxon>
        <taxon>Triparmaceae</taxon>
        <taxon>Triparma</taxon>
    </lineage>
</organism>
<comment type="caution">
    <text evidence="3">The sequence shown here is derived from an EMBL/GenBank/DDBJ whole genome shotgun (WGS) entry which is preliminary data.</text>
</comment>
<dbReference type="Pfam" id="PF00240">
    <property type="entry name" value="ubiquitin"/>
    <property type="match status" value="1"/>
</dbReference>
<dbReference type="InterPro" id="IPR000626">
    <property type="entry name" value="Ubiquitin-like_dom"/>
</dbReference>
<evidence type="ECO:0000259" key="2">
    <source>
        <dbReference type="PROSITE" id="PS50053"/>
    </source>
</evidence>
<keyword evidence="1" id="KW-0812">Transmembrane</keyword>